<dbReference type="SUPFAM" id="SSF158573">
    <property type="entry name" value="GINS helical bundle-like"/>
    <property type="match status" value="1"/>
</dbReference>
<organism evidence="1">
    <name type="scientific">Triatoma infestans</name>
    <name type="common">Assassin bug</name>
    <dbReference type="NCBI Taxonomy" id="30076"/>
    <lineage>
        <taxon>Eukaryota</taxon>
        <taxon>Metazoa</taxon>
        <taxon>Ecdysozoa</taxon>
        <taxon>Arthropoda</taxon>
        <taxon>Hexapoda</taxon>
        <taxon>Insecta</taxon>
        <taxon>Pterygota</taxon>
        <taxon>Neoptera</taxon>
        <taxon>Paraneoptera</taxon>
        <taxon>Hemiptera</taxon>
        <taxon>Heteroptera</taxon>
        <taxon>Panheteroptera</taxon>
        <taxon>Cimicomorpha</taxon>
        <taxon>Reduviidae</taxon>
        <taxon>Triatominae</taxon>
        <taxon>Triatoma</taxon>
    </lineage>
</organism>
<dbReference type="EMBL" id="GEMB01001111">
    <property type="protein sequence ID" value="JAS02036.1"/>
    <property type="molecule type" value="Transcribed_RNA"/>
</dbReference>
<evidence type="ECO:0000313" key="1">
    <source>
        <dbReference type="EMBL" id="JAS02036.1"/>
    </source>
</evidence>
<reference evidence="1" key="1">
    <citation type="submission" date="2016-04" db="EMBL/GenBank/DDBJ databases">
        <authorList>
            <person name="Calderon-Fernandez G.M.Sr."/>
        </authorList>
    </citation>
    <scope>NUCLEOTIDE SEQUENCE</scope>
    <source>
        <strain evidence="1">Int1</strain>
        <tissue evidence="1">Integument</tissue>
    </source>
</reference>
<dbReference type="CDD" id="cd11711">
    <property type="entry name" value="GINS_A_Sld5"/>
    <property type="match status" value="1"/>
</dbReference>
<dbReference type="PANTHER" id="PTHR21206:SF0">
    <property type="entry name" value="DNA REPLICATION COMPLEX GINS PROTEIN SLD5"/>
    <property type="match status" value="1"/>
</dbReference>
<dbReference type="GO" id="GO:0000727">
    <property type="term" value="P:double-strand break repair via break-induced replication"/>
    <property type="evidence" value="ECO:0007669"/>
    <property type="project" value="TreeGrafter"/>
</dbReference>
<sequence>MHFPIVGYLCISIYIFSDMSLETFFNEFDGEEEGEDEEVLTASGVLQILSEAWINEKLCPELLPHKSEYVDVMMEQIVQMEENVSRLSSTDLRNLIHRQELERIRYLIRSYLRIRLTKIENILSLCLKRLV</sequence>
<dbReference type="Gene3D" id="1.20.58.1030">
    <property type="match status" value="1"/>
</dbReference>
<dbReference type="AlphaFoldDB" id="A0A161MJD3"/>
<dbReference type="GO" id="GO:0000811">
    <property type="term" value="C:GINS complex"/>
    <property type="evidence" value="ECO:0007669"/>
    <property type="project" value="TreeGrafter"/>
</dbReference>
<dbReference type="PANTHER" id="PTHR21206">
    <property type="entry name" value="SLD5 PROTEIN"/>
    <property type="match status" value="1"/>
</dbReference>
<protein>
    <submittedName>
        <fullName evidence="1">Dna replication complex gins protein sld5</fullName>
    </submittedName>
</protein>
<dbReference type="GO" id="GO:0006261">
    <property type="term" value="P:DNA-templated DNA replication"/>
    <property type="evidence" value="ECO:0007669"/>
    <property type="project" value="InterPro"/>
</dbReference>
<accession>A0A161MJD3</accession>
<name>A0A161MJD3_TRIIF</name>
<reference evidence="1" key="2">
    <citation type="journal article" date="2017" name="J. Med. Entomol.">
        <title>Transcriptome Analysis of the Triatoma infestans (Hemiptera: Reduviidae) Integument.</title>
        <authorList>
            <person name="Calderon-Fernandez G.M."/>
            <person name="Moriconi D.E."/>
            <person name="Dulbecco A.B."/>
            <person name="Juarez M.P."/>
        </authorList>
    </citation>
    <scope>NUCLEOTIDE SEQUENCE</scope>
    <source>
        <strain evidence="1">Int1</strain>
        <tissue evidence="1">Integument</tissue>
    </source>
</reference>
<dbReference type="InterPro" id="IPR038749">
    <property type="entry name" value="Sld5_GINS_A"/>
</dbReference>
<proteinExistence type="predicted"/>
<dbReference type="InterPro" id="IPR008591">
    <property type="entry name" value="GINS_Sld5"/>
</dbReference>
<dbReference type="InterPro" id="IPR036224">
    <property type="entry name" value="GINS_bundle-like_dom_sf"/>
</dbReference>